<accession>A0ABP3UMH2</accession>
<keyword evidence="3" id="KW-1185">Reference proteome</keyword>
<protein>
    <recommendedName>
        <fullName evidence="1">Helix-turn-helix domain-containing protein</fullName>
    </recommendedName>
</protein>
<sequence length="92" mass="10637">MSKIEISLPDYFNSLPEDIRSLKEKIQNIEKNLQPKEPSVYLSRNEVAEMLSVDLSTIHNWTKKGILTAFQIGGRIFYKRSNIEAAIQKLEK</sequence>
<dbReference type="PANTHER" id="PTHR34585:SF22">
    <property type="entry name" value="HELIX-TURN-HELIX DOMAIN-CONTAINING PROTEIN"/>
    <property type="match status" value="1"/>
</dbReference>
<dbReference type="RefSeq" id="WP_343795098.1">
    <property type="nucleotide sequence ID" value="NZ_BAAAGF010000001.1"/>
</dbReference>
<dbReference type="InterPro" id="IPR041657">
    <property type="entry name" value="HTH_17"/>
</dbReference>
<proteinExistence type="predicted"/>
<dbReference type="InterPro" id="IPR009061">
    <property type="entry name" value="DNA-bd_dom_put_sf"/>
</dbReference>
<dbReference type="Pfam" id="PF12728">
    <property type="entry name" value="HTH_17"/>
    <property type="match status" value="1"/>
</dbReference>
<feature type="domain" description="Helix-turn-helix" evidence="1">
    <location>
        <begin position="41"/>
        <end position="89"/>
    </location>
</feature>
<dbReference type="Proteomes" id="UP001500736">
    <property type="component" value="Unassembled WGS sequence"/>
</dbReference>
<gene>
    <name evidence="2" type="ORF">GCM10009431_01270</name>
</gene>
<evidence type="ECO:0000313" key="3">
    <source>
        <dbReference type="Proteomes" id="UP001500736"/>
    </source>
</evidence>
<comment type="caution">
    <text evidence="2">The sequence shown here is derived from an EMBL/GenBank/DDBJ whole genome shotgun (WGS) entry which is preliminary data.</text>
</comment>
<evidence type="ECO:0000313" key="2">
    <source>
        <dbReference type="EMBL" id="GAA0735922.1"/>
    </source>
</evidence>
<name>A0ABP3UMH2_9FLAO</name>
<dbReference type="EMBL" id="BAAAGF010000001">
    <property type="protein sequence ID" value="GAA0735922.1"/>
    <property type="molecule type" value="Genomic_DNA"/>
</dbReference>
<reference evidence="3" key="1">
    <citation type="journal article" date="2019" name="Int. J. Syst. Evol. Microbiol.">
        <title>The Global Catalogue of Microorganisms (GCM) 10K type strain sequencing project: providing services to taxonomists for standard genome sequencing and annotation.</title>
        <authorList>
            <consortium name="The Broad Institute Genomics Platform"/>
            <consortium name="The Broad Institute Genome Sequencing Center for Infectious Disease"/>
            <person name="Wu L."/>
            <person name="Ma J."/>
        </authorList>
    </citation>
    <scope>NUCLEOTIDE SEQUENCE [LARGE SCALE GENOMIC DNA]</scope>
    <source>
        <strain evidence="3">JCM 15976</strain>
    </source>
</reference>
<organism evidence="2 3">
    <name type="scientific">Gaetbulibacter jejuensis</name>
    <dbReference type="NCBI Taxonomy" id="584607"/>
    <lineage>
        <taxon>Bacteria</taxon>
        <taxon>Pseudomonadati</taxon>
        <taxon>Bacteroidota</taxon>
        <taxon>Flavobacteriia</taxon>
        <taxon>Flavobacteriales</taxon>
        <taxon>Flavobacteriaceae</taxon>
        <taxon>Gaetbulibacter</taxon>
    </lineage>
</organism>
<dbReference type="SUPFAM" id="SSF46955">
    <property type="entry name" value="Putative DNA-binding domain"/>
    <property type="match status" value="1"/>
</dbReference>
<dbReference type="PANTHER" id="PTHR34585">
    <property type="match status" value="1"/>
</dbReference>
<evidence type="ECO:0000259" key="1">
    <source>
        <dbReference type="Pfam" id="PF12728"/>
    </source>
</evidence>